<dbReference type="EC" id="3.1.1.17" evidence="7"/>
<dbReference type="Proteomes" id="UP000192223">
    <property type="component" value="Unplaced"/>
</dbReference>
<keyword evidence="15" id="KW-0862">Zinc</keyword>
<evidence type="ECO:0000256" key="9">
    <source>
        <dbReference type="ARBA" id="ARBA00022490"/>
    </source>
</evidence>
<evidence type="ECO:0000256" key="15">
    <source>
        <dbReference type="PIRSR" id="PIRSR605511-2"/>
    </source>
</evidence>
<protein>
    <recommendedName>
        <fullName evidence="8">Regucalcin</fullName>
        <ecNumber evidence="7">3.1.1.17</ecNumber>
    </recommendedName>
    <alternativeName>
        <fullName evidence="13">Gluconolactonase</fullName>
    </alternativeName>
</protein>
<dbReference type="GO" id="GO:0005737">
    <property type="term" value="C:cytoplasm"/>
    <property type="evidence" value="ECO:0007669"/>
    <property type="project" value="UniProtKB-SubCell"/>
</dbReference>
<evidence type="ECO:0000256" key="12">
    <source>
        <dbReference type="ARBA" id="ARBA00022837"/>
    </source>
</evidence>
<dbReference type="OrthoDB" id="423498at2759"/>
<sequence length="309" mass="34092">MTSDVKIEKLPIEPLDVGTRPHWDAEKQCLYLVDIPNSTVYKYIPSQEKVVKAKVGNEPLGFMFPVANKSDQFIAGLGRKFCLIKWDGISSNVSSVETIAEVDTEPNLSSNRLNCGKIDPFGRLWAGTMGPTGPDGVTIPKMGSLYSLSRRTIKKHEGNVSISNGCAWNIKTRKMYYIDTLFPGVYEYDYDLNTGDISNRKVIFEFGKHHIPGLPDGMLIDTEDMLWIAVIHGSRVIRINPNSGTLLNTIMLPTPQVTAICFGDSSLSSMYITTAQIKVDGKIPEPPAGSTYVIRSLSPKGLVDSNFVL</sequence>
<dbReference type="STRING" id="224129.A0A1W4XG08"/>
<evidence type="ECO:0000256" key="6">
    <source>
        <dbReference type="ARBA" id="ARBA00008853"/>
    </source>
</evidence>
<evidence type="ECO:0000256" key="14">
    <source>
        <dbReference type="PIRSR" id="PIRSR605511-1"/>
    </source>
</evidence>
<evidence type="ECO:0000256" key="7">
    <source>
        <dbReference type="ARBA" id="ARBA00013227"/>
    </source>
</evidence>
<dbReference type="PANTHER" id="PTHR10907:SF66">
    <property type="entry name" value="MIP34848P1-RELATED"/>
    <property type="match status" value="1"/>
</dbReference>
<name>A0A1W4XG08_AGRPL</name>
<evidence type="ECO:0000256" key="10">
    <source>
        <dbReference type="ARBA" id="ARBA00022723"/>
    </source>
</evidence>
<dbReference type="PANTHER" id="PTHR10907">
    <property type="entry name" value="REGUCALCIN"/>
    <property type="match status" value="1"/>
</dbReference>
<comment type="similarity">
    <text evidence="6">Belongs to the SMP-30/CGR1 family.</text>
</comment>
<keyword evidence="10 15" id="KW-0479">Metal-binding</keyword>
<keyword evidence="9" id="KW-0963">Cytoplasm</keyword>
<evidence type="ECO:0000256" key="8">
    <source>
        <dbReference type="ARBA" id="ARBA00016808"/>
    </source>
</evidence>
<comment type="catalytic activity">
    <reaction evidence="1">
        <text>D-glucono-1,5-lactone + H2O = D-gluconate + H(+)</text>
        <dbReference type="Rhea" id="RHEA:10440"/>
        <dbReference type="ChEBI" id="CHEBI:15377"/>
        <dbReference type="ChEBI" id="CHEBI:15378"/>
        <dbReference type="ChEBI" id="CHEBI:16217"/>
        <dbReference type="ChEBI" id="CHEBI:18391"/>
        <dbReference type="EC" id="3.1.1.17"/>
    </reaction>
</comment>
<dbReference type="InterPro" id="IPR011042">
    <property type="entry name" value="6-blade_b-propeller_TolB-like"/>
</dbReference>
<comment type="cofactor">
    <cofactor evidence="3">
        <name>Mn(2+)</name>
        <dbReference type="ChEBI" id="CHEBI:29035"/>
    </cofactor>
</comment>
<feature type="binding site" evidence="15">
    <location>
        <position position="216"/>
    </location>
    <ligand>
        <name>a divalent metal cation</name>
        <dbReference type="ChEBI" id="CHEBI:60240"/>
    </ligand>
</feature>
<gene>
    <name evidence="18 19 20" type="primary">LOC108741122</name>
</gene>
<dbReference type="GeneID" id="108741122"/>
<evidence type="ECO:0000313" key="18">
    <source>
        <dbReference type="RefSeq" id="XP_018331278.1"/>
    </source>
</evidence>
<feature type="domain" description="SMP-30/Gluconolactonase/LRE-like region" evidence="16">
    <location>
        <begin position="20"/>
        <end position="276"/>
    </location>
</feature>
<evidence type="ECO:0000259" key="16">
    <source>
        <dbReference type="Pfam" id="PF08450"/>
    </source>
</evidence>
<dbReference type="FunFam" id="2.120.10.30:FF:000027">
    <property type="entry name" value="Regucalcin homologue"/>
    <property type="match status" value="1"/>
</dbReference>
<comment type="subcellular location">
    <subcellularLocation>
        <location evidence="5">Cytoplasm</location>
    </subcellularLocation>
</comment>
<organism evidence="17 20">
    <name type="scientific">Agrilus planipennis</name>
    <name type="common">Emerald ash borer</name>
    <name type="synonym">Agrilus marcopoli</name>
    <dbReference type="NCBI Taxonomy" id="224129"/>
    <lineage>
        <taxon>Eukaryota</taxon>
        <taxon>Metazoa</taxon>
        <taxon>Ecdysozoa</taxon>
        <taxon>Arthropoda</taxon>
        <taxon>Hexapoda</taxon>
        <taxon>Insecta</taxon>
        <taxon>Pterygota</taxon>
        <taxon>Neoptera</taxon>
        <taxon>Endopterygota</taxon>
        <taxon>Coleoptera</taxon>
        <taxon>Polyphaga</taxon>
        <taxon>Elateriformia</taxon>
        <taxon>Buprestoidea</taxon>
        <taxon>Buprestidae</taxon>
        <taxon>Agrilinae</taxon>
        <taxon>Agrilus</taxon>
    </lineage>
</organism>
<evidence type="ECO:0000313" key="17">
    <source>
        <dbReference type="Proteomes" id="UP000192223"/>
    </source>
</evidence>
<dbReference type="Gene3D" id="2.120.10.30">
    <property type="entry name" value="TolB, C-terminal domain"/>
    <property type="match status" value="1"/>
</dbReference>
<feature type="binding site" evidence="15">
    <location>
        <position position="164"/>
    </location>
    <ligand>
        <name>a divalent metal cation</name>
        <dbReference type="ChEBI" id="CHEBI:60240"/>
    </ligand>
</feature>
<dbReference type="SUPFAM" id="SSF63829">
    <property type="entry name" value="Calcium-dependent phosphotriesterase"/>
    <property type="match status" value="1"/>
</dbReference>
<dbReference type="InterPro" id="IPR005511">
    <property type="entry name" value="SMP-30"/>
</dbReference>
<feature type="active site" description="Proton donor/acceptor" evidence="14">
    <location>
        <position position="216"/>
    </location>
</feature>
<evidence type="ECO:0000256" key="13">
    <source>
        <dbReference type="ARBA" id="ARBA00032464"/>
    </source>
</evidence>
<dbReference type="RefSeq" id="XP_018331279.1">
    <property type="nucleotide sequence ID" value="XM_018475777.2"/>
</dbReference>
<dbReference type="PRINTS" id="PR01790">
    <property type="entry name" value="SMP30FAMILY"/>
</dbReference>
<dbReference type="GO" id="GO:0019853">
    <property type="term" value="P:L-ascorbic acid biosynthetic process"/>
    <property type="evidence" value="ECO:0007669"/>
    <property type="project" value="TreeGrafter"/>
</dbReference>
<dbReference type="RefSeq" id="XP_018331278.1">
    <property type="nucleotide sequence ID" value="XM_018475776.2"/>
</dbReference>
<evidence type="ECO:0000256" key="5">
    <source>
        <dbReference type="ARBA" id="ARBA00004496"/>
    </source>
</evidence>
<keyword evidence="11" id="KW-0378">Hydrolase</keyword>
<feature type="binding site" evidence="15">
    <location>
        <position position="112"/>
    </location>
    <ligand>
        <name>substrate</name>
    </ligand>
</feature>
<comment type="cofactor">
    <cofactor evidence="4">
        <name>Mg(2+)</name>
        <dbReference type="ChEBI" id="CHEBI:18420"/>
    </cofactor>
</comment>
<accession>A0A1W4XG08</accession>
<dbReference type="InterPro" id="IPR013658">
    <property type="entry name" value="SGL"/>
</dbReference>
<dbReference type="GO" id="GO:0004341">
    <property type="term" value="F:gluconolactonase activity"/>
    <property type="evidence" value="ECO:0007669"/>
    <property type="project" value="UniProtKB-EC"/>
</dbReference>
<keyword evidence="12" id="KW-0106">Calcium</keyword>
<dbReference type="GO" id="GO:0005509">
    <property type="term" value="F:calcium ion binding"/>
    <property type="evidence" value="ECO:0007669"/>
    <property type="project" value="TreeGrafter"/>
</dbReference>
<evidence type="ECO:0000256" key="4">
    <source>
        <dbReference type="ARBA" id="ARBA00001946"/>
    </source>
</evidence>
<dbReference type="RefSeq" id="XP_018331280.1">
    <property type="nucleotide sequence ID" value="XM_018475778.2"/>
</dbReference>
<dbReference type="KEGG" id="apln:108741122"/>
<dbReference type="Pfam" id="PF08450">
    <property type="entry name" value="SGL"/>
    <property type="match status" value="1"/>
</dbReference>
<dbReference type="AlphaFoldDB" id="A0A1W4XG08"/>
<evidence type="ECO:0000313" key="20">
    <source>
        <dbReference type="RefSeq" id="XP_018331280.1"/>
    </source>
</evidence>
<feature type="binding site" evidence="15">
    <location>
        <position position="114"/>
    </location>
    <ligand>
        <name>substrate</name>
    </ligand>
</feature>
<reference evidence="18 19" key="1">
    <citation type="submission" date="2025-04" db="UniProtKB">
        <authorList>
            <consortium name="RefSeq"/>
        </authorList>
    </citation>
    <scope>IDENTIFICATION</scope>
    <source>
        <tissue evidence="18 19">Entire body</tissue>
    </source>
</reference>
<keyword evidence="17" id="KW-1185">Reference proteome</keyword>
<comment type="cofactor">
    <cofactor evidence="2">
        <name>Ca(2+)</name>
        <dbReference type="ChEBI" id="CHEBI:29108"/>
    </cofactor>
</comment>
<evidence type="ECO:0000256" key="1">
    <source>
        <dbReference type="ARBA" id="ARBA00001589"/>
    </source>
</evidence>
<evidence type="ECO:0000256" key="3">
    <source>
        <dbReference type="ARBA" id="ARBA00001936"/>
    </source>
</evidence>
<evidence type="ECO:0000256" key="11">
    <source>
        <dbReference type="ARBA" id="ARBA00022801"/>
    </source>
</evidence>
<proteinExistence type="inferred from homology"/>
<evidence type="ECO:0000313" key="19">
    <source>
        <dbReference type="RefSeq" id="XP_018331279.1"/>
    </source>
</evidence>
<evidence type="ECO:0000256" key="2">
    <source>
        <dbReference type="ARBA" id="ARBA00001913"/>
    </source>
</evidence>
<comment type="cofactor">
    <cofactor evidence="15">
        <name>Zn(2+)</name>
        <dbReference type="ChEBI" id="CHEBI:29105"/>
    </cofactor>
    <text evidence="15">Binds 1 divalent metal cation per subunit.</text>
</comment>